<dbReference type="AlphaFoldDB" id="A0A4R0SUV8"/>
<comment type="caution">
    <text evidence="1">The sequence shown here is derived from an EMBL/GenBank/DDBJ whole genome shotgun (WGS) entry which is preliminary data.</text>
</comment>
<evidence type="ECO:0000313" key="1">
    <source>
        <dbReference type="EMBL" id="TCE96704.1"/>
    </source>
</evidence>
<organism evidence="1 2">
    <name type="scientific">Bifidobacterium longum subsp. longum</name>
    <dbReference type="NCBI Taxonomy" id="1679"/>
    <lineage>
        <taxon>Bacteria</taxon>
        <taxon>Bacillati</taxon>
        <taxon>Actinomycetota</taxon>
        <taxon>Actinomycetes</taxon>
        <taxon>Bifidobacteriales</taxon>
        <taxon>Bifidobacteriaceae</taxon>
        <taxon>Bifidobacterium</taxon>
    </lineage>
</organism>
<gene>
    <name evidence="1" type="ORF">MCC10076_1791</name>
</gene>
<reference evidence="1 2" key="1">
    <citation type="journal article" date="2018" name="Sci. Rep.">
        <title>Genomic diversity and distribution of Bifidobacterium longum subsp. longum across the human lifespan.</title>
        <authorList>
            <person name="Odamaki T."/>
            <person name="Bottacini F."/>
            <person name="Kato K."/>
            <person name="Mitsuyama E."/>
            <person name="Yoshida K."/>
            <person name="Horigome A."/>
            <person name="Xiao J.Z."/>
            <person name="van Sinderen D."/>
        </authorList>
    </citation>
    <scope>NUCLEOTIDE SEQUENCE [LARGE SCALE GENOMIC DNA]</scope>
    <source>
        <strain evidence="1 2">MCC10076</strain>
    </source>
</reference>
<accession>A0A4R0SUV8</accession>
<dbReference type="EMBL" id="SHRX01000028">
    <property type="protein sequence ID" value="TCE96704.1"/>
    <property type="molecule type" value="Genomic_DNA"/>
</dbReference>
<sequence>MAVCVGMAVGRAVPVRRSAAVDLMNQVLELFVKFATIGGGLWLVWGAVTFGGGLKDHNGPQTQSGLWQIVGGGMIIAAAQIFSAVALG</sequence>
<evidence type="ECO:0000313" key="2">
    <source>
        <dbReference type="Proteomes" id="UP000292751"/>
    </source>
</evidence>
<dbReference type="Proteomes" id="UP000292751">
    <property type="component" value="Unassembled WGS sequence"/>
</dbReference>
<proteinExistence type="predicted"/>
<name>A0A4R0SUV8_BIFLL</name>
<protein>
    <submittedName>
        <fullName evidence="1">Putative membrane spanning protein</fullName>
    </submittedName>
</protein>